<reference evidence="4 5" key="1">
    <citation type="journal article" date="2024" name="bioRxiv">
        <title>A reference genome for Trichogramma kaykai: A tiny desert-dwelling parasitoid wasp with competing sex-ratio distorters.</title>
        <authorList>
            <person name="Culotta J."/>
            <person name="Lindsey A.R."/>
        </authorList>
    </citation>
    <scope>NUCLEOTIDE SEQUENCE [LARGE SCALE GENOMIC DNA]</scope>
    <source>
        <strain evidence="4 5">KSX58</strain>
    </source>
</reference>
<gene>
    <name evidence="4" type="ORF">TKK_014588</name>
</gene>
<feature type="region of interest" description="Disordered" evidence="1">
    <location>
        <begin position="188"/>
        <end position="218"/>
    </location>
</feature>
<dbReference type="InterPro" id="IPR031941">
    <property type="entry name" value="DUF4773"/>
</dbReference>
<keyword evidence="5" id="KW-1185">Reference proteome</keyword>
<feature type="domain" description="DUF4773" evidence="3">
    <location>
        <begin position="45"/>
        <end position="156"/>
    </location>
</feature>
<evidence type="ECO:0000313" key="5">
    <source>
        <dbReference type="Proteomes" id="UP001627154"/>
    </source>
</evidence>
<feature type="chain" id="PRO_5044822644" description="DUF4773 domain-containing protein" evidence="2">
    <location>
        <begin position="21"/>
        <end position="516"/>
    </location>
</feature>
<sequence length="516" mass="55597">MKLVSLLLIVVSLFSSSCEARTKPLQPPARTFTSYRTNSISQKSCVCSAPSSCSCCEIVTIFYTGDKKKLCFNMAYQNNGLSFDLALDSLIIKSTLVTNYKPMEMCSAVPGVLFSSVCVNILQLDRLPNSIHVCPRVQVSSKKERWQISYSCSQLSKSASTTSDAATTIAPATTVQLMLASTMTIQPTSSSSSAATKPMATTSQETTSTTTSPKPTSMPAGAALVLQMPGIPVMAIMPGVSSMAISMGQMPSGQKPMLQVTSGKTAAVPGQMTISMSGAKVNEAASTSPKPNATIKTTTLKPGGPIMTLIGQIMPRPGSVASTFQSFDLADDPQNSTRSPMGKRAKRNTDWFDLLHQSNRCERAYKICVTRSKHYVISKLKRPRLDNGNGQSVDCSNNKNPVKIVNGNSCNYPSPATIPTTPRIPIMPTPPRPVIHEPNTIVTNFSEALDAIIIQDSEASGESSDFYPQHGPYVVPIPPQRPAKYPNRIPPLLALQMDQQQIYKDANTTFSLADLY</sequence>
<proteinExistence type="predicted"/>
<dbReference type="PROSITE" id="PS51257">
    <property type="entry name" value="PROKAR_LIPOPROTEIN"/>
    <property type="match status" value="1"/>
</dbReference>
<dbReference type="EMBL" id="JBJJXI010000117">
    <property type="protein sequence ID" value="KAL3390423.1"/>
    <property type="molecule type" value="Genomic_DNA"/>
</dbReference>
<feature type="signal peptide" evidence="2">
    <location>
        <begin position="1"/>
        <end position="20"/>
    </location>
</feature>
<dbReference type="Proteomes" id="UP001627154">
    <property type="component" value="Unassembled WGS sequence"/>
</dbReference>
<evidence type="ECO:0000256" key="2">
    <source>
        <dbReference type="SAM" id="SignalP"/>
    </source>
</evidence>
<keyword evidence="2" id="KW-0732">Signal</keyword>
<dbReference type="AlphaFoldDB" id="A0ABD2WC03"/>
<protein>
    <recommendedName>
        <fullName evidence="3">DUF4773 domain-containing protein</fullName>
    </recommendedName>
</protein>
<comment type="caution">
    <text evidence="4">The sequence shown here is derived from an EMBL/GenBank/DDBJ whole genome shotgun (WGS) entry which is preliminary data.</text>
</comment>
<evidence type="ECO:0000259" key="3">
    <source>
        <dbReference type="Pfam" id="PF15998"/>
    </source>
</evidence>
<name>A0ABD2WC03_9HYME</name>
<organism evidence="4 5">
    <name type="scientific">Trichogramma kaykai</name>
    <dbReference type="NCBI Taxonomy" id="54128"/>
    <lineage>
        <taxon>Eukaryota</taxon>
        <taxon>Metazoa</taxon>
        <taxon>Ecdysozoa</taxon>
        <taxon>Arthropoda</taxon>
        <taxon>Hexapoda</taxon>
        <taxon>Insecta</taxon>
        <taxon>Pterygota</taxon>
        <taxon>Neoptera</taxon>
        <taxon>Endopterygota</taxon>
        <taxon>Hymenoptera</taxon>
        <taxon>Apocrita</taxon>
        <taxon>Proctotrupomorpha</taxon>
        <taxon>Chalcidoidea</taxon>
        <taxon>Trichogrammatidae</taxon>
        <taxon>Trichogramma</taxon>
    </lineage>
</organism>
<evidence type="ECO:0000313" key="4">
    <source>
        <dbReference type="EMBL" id="KAL3390423.1"/>
    </source>
</evidence>
<accession>A0ABD2WC03</accession>
<dbReference type="Pfam" id="PF15998">
    <property type="entry name" value="DUF4773"/>
    <property type="match status" value="1"/>
</dbReference>
<evidence type="ECO:0000256" key="1">
    <source>
        <dbReference type="SAM" id="MobiDB-lite"/>
    </source>
</evidence>